<comment type="caution">
    <text evidence="1">The sequence shown here is derived from an EMBL/GenBank/DDBJ whole genome shotgun (WGS) entry which is preliminary data.</text>
</comment>
<dbReference type="Proteomes" id="UP000235619">
    <property type="component" value="Unassembled WGS sequence"/>
</dbReference>
<gene>
    <name evidence="1" type="ORF">C0169_06250</name>
</gene>
<name>A0A2N7Q8S6_9BACT</name>
<evidence type="ECO:0000313" key="1">
    <source>
        <dbReference type="EMBL" id="PMP94652.1"/>
    </source>
</evidence>
<protein>
    <submittedName>
        <fullName evidence="1">Uncharacterized protein</fullName>
    </submittedName>
</protein>
<dbReference type="EMBL" id="PNJD01000386">
    <property type="protein sequence ID" value="PMP94652.1"/>
    <property type="molecule type" value="Genomic_DNA"/>
</dbReference>
<proteinExistence type="predicted"/>
<reference evidence="1 2" key="1">
    <citation type="submission" date="2018-01" db="EMBL/GenBank/DDBJ databases">
        <title>Metagenomic assembled genomes from two thermal pools in the Uzon Caldera, Kamchatka, Russia.</title>
        <authorList>
            <person name="Wilkins L."/>
            <person name="Ettinger C."/>
        </authorList>
    </citation>
    <scope>NUCLEOTIDE SEQUENCE [LARGE SCALE GENOMIC DNA]</scope>
    <source>
        <strain evidence="1">ARK-04</strain>
    </source>
</reference>
<evidence type="ECO:0000313" key="2">
    <source>
        <dbReference type="Proteomes" id="UP000235619"/>
    </source>
</evidence>
<organism evidence="1 2">
    <name type="scientific">Thermodesulfobacterium geofontis</name>
    <dbReference type="NCBI Taxonomy" id="1295609"/>
    <lineage>
        <taxon>Bacteria</taxon>
        <taxon>Pseudomonadati</taxon>
        <taxon>Thermodesulfobacteriota</taxon>
        <taxon>Thermodesulfobacteria</taxon>
        <taxon>Thermodesulfobacteriales</taxon>
        <taxon>Thermodesulfobacteriaceae</taxon>
        <taxon>Thermodesulfobacterium</taxon>
    </lineage>
</organism>
<sequence length="80" mass="9468">MKKGEKEKNITFKFSLDPEKDIDIIYYIKSIRNKNIRGEWIAEAVKTYKMIESTLKTLDKEKIRKSLKDCLEKIKKEEGG</sequence>
<accession>A0A2N7Q8S6</accession>
<dbReference type="AlphaFoldDB" id="A0A2N7Q8S6"/>